<keyword evidence="2" id="KW-1185">Reference proteome</keyword>
<proteinExistence type="predicted"/>
<dbReference type="Proteomes" id="UP001460679">
    <property type="component" value="Chromosome"/>
</dbReference>
<gene>
    <name evidence="1" type="ORF">WG616_01160</name>
</gene>
<evidence type="ECO:0000313" key="2">
    <source>
        <dbReference type="Proteomes" id="UP001460679"/>
    </source>
</evidence>
<evidence type="ECO:0000313" key="1">
    <source>
        <dbReference type="EMBL" id="WXL28626.1"/>
    </source>
</evidence>
<protein>
    <submittedName>
        <fullName evidence="1">Uncharacterized protein</fullName>
    </submittedName>
</protein>
<dbReference type="RefSeq" id="WP_205499018.1">
    <property type="nucleotide sequence ID" value="NZ_CP148066.1"/>
</dbReference>
<dbReference type="EMBL" id="CP148066">
    <property type="protein sequence ID" value="WXL28626.1"/>
    <property type="molecule type" value="Genomic_DNA"/>
</dbReference>
<organism evidence="1 2">
    <name type="scientific">[Mycoplasma] gypis</name>
    <dbReference type="NCBI Taxonomy" id="92404"/>
    <lineage>
        <taxon>Bacteria</taxon>
        <taxon>Bacillati</taxon>
        <taxon>Mycoplasmatota</taxon>
        <taxon>Mycoplasmoidales</taxon>
        <taxon>Metamycoplasmataceae</taxon>
        <taxon>Metamycoplasma</taxon>
    </lineage>
</organism>
<accession>A0ABZ2RV36</accession>
<reference evidence="1" key="1">
    <citation type="submission" date="2024-03" db="EMBL/GenBank/DDBJ databases">
        <title>Complete genome sequence of Mycoplasma gypis type strain B1/T1.</title>
        <authorList>
            <person name="Spergser J."/>
        </authorList>
    </citation>
    <scope>NUCLEOTIDE SEQUENCE [LARGE SCALE GENOMIC DNA]</scope>
    <source>
        <strain evidence="1">B1/T1</strain>
    </source>
</reference>
<sequence length="101" mass="11969">MDEVKTITLDNTPKVQQGYILEIKKLYNSLIKHQKTHLGFLLKNYSPEMSKSVFLKHYEQNKVNYDFNIAQTSNSWKKRLIKKQNTSIENFLNSYLKQNGK</sequence>
<name>A0ABZ2RV36_9BACT</name>